<dbReference type="Proteomes" id="UP000182725">
    <property type="component" value="Unassembled WGS sequence"/>
</dbReference>
<gene>
    <name evidence="2" type="ORF">SAMN04489740_2424</name>
</gene>
<dbReference type="RefSeq" id="WP_074711785.1">
    <property type="nucleotide sequence ID" value="NZ_FNTV01000001.1"/>
</dbReference>
<protein>
    <submittedName>
        <fullName evidence="2">Uncharacterized protein</fullName>
    </submittedName>
</protein>
<evidence type="ECO:0000313" key="3">
    <source>
        <dbReference type="Proteomes" id="UP000182725"/>
    </source>
</evidence>
<evidence type="ECO:0000256" key="1">
    <source>
        <dbReference type="SAM" id="MobiDB-lite"/>
    </source>
</evidence>
<sequence>MSSTNEPVEISTRMPEGEWNPENLAELLLSYQQKLRDMGAPDDEIETLVETPEDGSAKVHVSWRRTGGQTFADLGRSTTAEAENSRGHGEAIPQGEATADSKGLGAVFGDADRSAIDEPPSSRPV</sequence>
<organism evidence="2 3">
    <name type="scientific">Arthrobacter alpinus</name>
    <dbReference type="NCBI Taxonomy" id="656366"/>
    <lineage>
        <taxon>Bacteria</taxon>
        <taxon>Bacillati</taxon>
        <taxon>Actinomycetota</taxon>
        <taxon>Actinomycetes</taxon>
        <taxon>Micrococcales</taxon>
        <taxon>Micrococcaceae</taxon>
        <taxon>Arthrobacter</taxon>
    </lineage>
</organism>
<accession>A0A1H5LG70</accession>
<reference evidence="2 3" key="1">
    <citation type="submission" date="2016-10" db="EMBL/GenBank/DDBJ databases">
        <authorList>
            <person name="de Groot N.N."/>
        </authorList>
    </citation>
    <scope>NUCLEOTIDE SEQUENCE [LARGE SCALE GENOMIC DNA]</scope>
    <source>
        <strain evidence="2 3">DSM 22274</strain>
    </source>
</reference>
<feature type="region of interest" description="Disordered" evidence="1">
    <location>
        <begin position="74"/>
        <end position="125"/>
    </location>
</feature>
<name>A0A1H5LG70_9MICC</name>
<proteinExistence type="predicted"/>
<dbReference type="AlphaFoldDB" id="A0A1H5LG70"/>
<dbReference type="EMBL" id="FNTV01000001">
    <property type="protein sequence ID" value="SEE75371.1"/>
    <property type="molecule type" value="Genomic_DNA"/>
</dbReference>
<evidence type="ECO:0000313" key="2">
    <source>
        <dbReference type="EMBL" id="SEE75371.1"/>
    </source>
</evidence>